<keyword evidence="3" id="KW-0560">Oxidoreductase</keyword>
<organism evidence="5 6">
    <name type="scientific">Trichococcus shcherbakoviae</name>
    <dbReference type="NCBI Taxonomy" id="2094020"/>
    <lineage>
        <taxon>Bacteria</taxon>
        <taxon>Bacillati</taxon>
        <taxon>Bacillota</taxon>
        <taxon>Bacilli</taxon>
        <taxon>Lactobacillales</taxon>
        <taxon>Carnobacteriaceae</taxon>
        <taxon>Trichococcus</taxon>
    </lineage>
</organism>
<dbReference type="PANTHER" id="PTHR43150:SF4">
    <property type="entry name" value="L-GLYCERALDEHYDE 3-PHOSPHATE REDUCTASE"/>
    <property type="match status" value="1"/>
</dbReference>
<keyword evidence="5" id="KW-0407">Ion channel</keyword>
<dbReference type="Pfam" id="PF00248">
    <property type="entry name" value="Aldo_ket_red"/>
    <property type="match status" value="1"/>
</dbReference>
<keyword evidence="5" id="KW-0406">Ion transport</keyword>
<dbReference type="InterPro" id="IPR023210">
    <property type="entry name" value="NADP_OxRdtase_dom"/>
</dbReference>
<accession>A0A383TD16</accession>
<comment type="similarity">
    <text evidence="1">Belongs to the shaker potassium channel beta subunit family.</text>
</comment>
<evidence type="ECO:0000256" key="1">
    <source>
        <dbReference type="ARBA" id="ARBA00006515"/>
    </source>
</evidence>
<evidence type="ECO:0000313" key="5">
    <source>
        <dbReference type="EMBL" id="SYZ78055.1"/>
    </source>
</evidence>
<evidence type="ECO:0000313" key="6">
    <source>
        <dbReference type="Proteomes" id="UP000262072"/>
    </source>
</evidence>
<sequence length="329" mass="37123">MYQPAQNRYDKMIYNRVGNSGLKLPAISLGLWHNFGEVDLFDNSRKMVQRAFDLGITHFDLANNYGPPPGSAEETFGKILKKDFLPYRDELIISSKAGYDMWPGPYGEWGSKKYLTASLDQSLKRMGLDYVDIFYSHRPDPETPFEETAQALDLMVRQGKALYIGISNYSAEQTAEIAAIFKDLKTPFIIHQPAYNMYNRWIEDGLQDVLTANKLGTIAFNPLAQGMLTDRYLHGIPEDSRAGRPSSPFLNAERVQETIEKSRALNEIAQRRGQTLAEMAVAWILRDGKVTSVLIGASRVSQIDDNVKALENLDFTNEELDEIEAVLAK</sequence>
<dbReference type="NCBIfam" id="NF007388">
    <property type="entry name" value="PRK09912.1"/>
    <property type="match status" value="1"/>
</dbReference>
<dbReference type="AlphaFoldDB" id="A0A383TD16"/>
<name>A0A383TD16_9LACT</name>
<feature type="domain" description="NADP-dependent oxidoreductase" evidence="4">
    <location>
        <begin position="27"/>
        <end position="327"/>
    </location>
</feature>
<protein>
    <submittedName>
        <fullName evidence="5">Potassium channel voltage-dependent beta subunit kcnab-related</fullName>
    </submittedName>
</protein>
<proteinExistence type="inferred from homology"/>
<keyword evidence="5" id="KW-0813">Transport</keyword>
<dbReference type="GO" id="GO:0051596">
    <property type="term" value="P:methylglyoxal catabolic process"/>
    <property type="evidence" value="ECO:0007669"/>
    <property type="project" value="TreeGrafter"/>
</dbReference>
<dbReference type="GO" id="GO:0016491">
    <property type="term" value="F:oxidoreductase activity"/>
    <property type="evidence" value="ECO:0007669"/>
    <property type="project" value="UniProtKB-KW"/>
</dbReference>
<reference evidence="6" key="1">
    <citation type="submission" date="2018-05" db="EMBL/GenBank/DDBJ databases">
        <authorList>
            <person name="Strepis N."/>
        </authorList>
    </citation>
    <scope>NUCLEOTIDE SEQUENCE [LARGE SCALE GENOMIC DNA]</scope>
</reference>
<evidence type="ECO:0000256" key="3">
    <source>
        <dbReference type="ARBA" id="ARBA00023002"/>
    </source>
</evidence>
<dbReference type="OrthoDB" id="9773828at2"/>
<dbReference type="InterPro" id="IPR005399">
    <property type="entry name" value="K_chnl_volt-dep_bsu_KCNAB-rel"/>
</dbReference>
<dbReference type="SUPFAM" id="SSF51430">
    <property type="entry name" value="NAD(P)-linked oxidoreductase"/>
    <property type="match status" value="1"/>
</dbReference>
<dbReference type="RefSeq" id="WP_119092734.1">
    <property type="nucleotide sequence ID" value="NZ_UNRR01000011.1"/>
</dbReference>
<dbReference type="Proteomes" id="UP000262072">
    <property type="component" value="Unassembled WGS sequence"/>
</dbReference>
<dbReference type="PRINTS" id="PR01577">
    <property type="entry name" value="KCNABCHANNEL"/>
</dbReference>
<dbReference type="InterPro" id="IPR036812">
    <property type="entry name" value="NAD(P)_OxRdtase_dom_sf"/>
</dbReference>
<dbReference type="PANTHER" id="PTHR43150">
    <property type="entry name" value="HYPERKINETIC, ISOFORM M"/>
    <property type="match status" value="1"/>
</dbReference>
<keyword evidence="2" id="KW-0521">NADP</keyword>
<evidence type="ECO:0000256" key="2">
    <source>
        <dbReference type="ARBA" id="ARBA00022857"/>
    </source>
</evidence>
<dbReference type="GO" id="GO:0034220">
    <property type="term" value="P:monoatomic ion transmembrane transport"/>
    <property type="evidence" value="ECO:0007669"/>
    <property type="project" value="UniProtKB-KW"/>
</dbReference>
<evidence type="ECO:0000259" key="4">
    <source>
        <dbReference type="Pfam" id="PF00248"/>
    </source>
</evidence>
<gene>
    <name evidence="5" type="ORF">TART1_0826</name>
</gene>
<dbReference type="EMBL" id="UNRR01000011">
    <property type="protein sequence ID" value="SYZ78055.1"/>
    <property type="molecule type" value="Genomic_DNA"/>
</dbReference>
<dbReference type="Gene3D" id="3.20.20.100">
    <property type="entry name" value="NADP-dependent oxidoreductase domain"/>
    <property type="match status" value="1"/>
</dbReference>